<dbReference type="AlphaFoldDB" id="C0NF26"/>
<evidence type="ECO:0000313" key="3">
    <source>
        <dbReference type="Proteomes" id="UP000001631"/>
    </source>
</evidence>
<dbReference type="InParanoid" id="C0NF26"/>
<keyword evidence="3" id="KW-1185">Reference proteome</keyword>
<sequence length="112" mass="12552">MWMKVAIVGQCSRLPQRPKRASAKHSSFSGRNSEGKDLSFAQKIFSNATLFTKKMHTNNDMYQIHSKLKQISNLVALLGNPAGPFDINTFYPTSNILLKSRTEETKETSTTS</sequence>
<evidence type="ECO:0000256" key="1">
    <source>
        <dbReference type="SAM" id="MobiDB-lite"/>
    </source>
</evidence>
<feature type="region of interest" description="Disordered" evidence="1">
    <location>
        <begin position="14"/>
        <end position="35"/>
    </location>
</feature>
<dbReference type="RefSeq" id="XP_045290328.1">
    <property type="nucleotide sequence ID" value="XM_045428542.1"/>
</dbReference>
<organism evidence="2 3">
    <name type="scientific">Ajellomyces capsulatus (strain G186AR / H82 / ATCC MYA-2454 / RMSCC 2432)</name>
    <name type="common">Darling's disease fungus</name>
    <name type="synonym">Histoplasma capsulatum</name>
    <dbReference type="NCBI Taxonomy" id="447093"/>
    <lineage>
        <taxon>Eukaryota</taxon>
        <taxon>Fungi</taxon>
        <taxon>Dikarya</taxon>
        <taxon>Ascomycota</taxon>
        <taxon>Pezizomycotina</taxon>
        <taxon>Eurotiomycetes</taxon>
        <taxon>Eurotiomycetidae</taxon>
        <taxon>Onygenales</taxon>
        <taxon>Ajellomycetaceae</taxon>
        <taxon>Histoplasma</taxon>
    </lineage>
</organism>
<name>C0NF26_AJECG</name>
<dbReference type="GeneID" id="69034509"/>
<dbReference type="HOGENOM" id="CLU_2145132_0_0_1"/>
<proteinExistence type="predicted"/>
<reference evidence="2" key="1">
    <citation type="submission" date="2009-02" db="EMBL/GenBank/DDBJ databases">
        <title>The Genome Sequence of Ajellomyces capsulatus strain G186AR.</title>
        <authorList>
            <consortium name="The Broad Institute Genome Sequencing Platform"/>
            <person name="Champion M."/>
            <person name="Cuomo C."/>
            <person name="Ma L.-J."/>
            <person name="Henn M.R."/>
            <person name="Sil A."/>
            <person name="Goldman B."/>
            <person name="Young S.K."/>
            <person name="Kodira C.D."/>
            <person name="Zeng Q."/>
            <person name="Koehrsen M."/>
            <person name="Alvarado L."/>
            <person name="Berlin A."/>
            <person name="Borenstein D."/>
            <person name="Chen Z."/>
            <person name="Engels R."/>
            <person name="Freedman E."/>
            <person name="Gellesch M."/>
            <person name="Goldberg J."/>
            <person name="Griggs A."/>
            <person name="Gujja S."/>
            <person name="Heiman D."/>
            <person name="Hepburn T."/>
            <person name="Howarth C."/>
            <person name="Jen D."/>
            <person name="Larson L."/>
            <person name="Lewis B."/>
            <person name="Mehta T."/>
            <person name="Park D."/>
            <person name="Pearson M."/>
            <person name="Roberts A."/>
            <person name="Saif S."/>
            <person name="Shea T."/>
            <person name="Shenoy N."/>
            <person name="Sisk P."/>
            <person name="Stolte C."/>
            <person name="Sykes S."/>
            <person name="Walk T."/>
            <person name="White J."/>
            <person name="Yandava C."/>
            <person name="Klein B."/>
            <person name="McEwen J.G."/>
            <person name="Puccia R."/>
            <person name="Goldman G.H."/>
            <person name="Felipe M.S."/>
            <person name="Nino-Vega G."/>
            <person name="San-Blas G."/>
            <person name="Taylor J."/>
            <person name="Mendoza L."/>
            <person name="Galagan J."/>
            <person name="Nusbaum C."/>
            <person name="Birren B."/>
        </authorList>
    </citation>
    <scope>NUCLEOTIDE SEQUENCE</scope>
    <source>
        <strain evidence="2">G186AR</strain>
    </source>
</reference>
<dbReference type="EMBL" id="GG663364">
    <property type="protein sequence ID" value="EEH09847.1"/>
    <property type="molecule type" value="Genomic_DNA"/>
</dbReference>
<gene>
    <name evidence="2" type="ORF">HCBG_01492</name>
</gene>
<dbReference type="Proteomes" id="UP000001631">
    <property type="component" value="Unassembled WGS sequence"/>
</dbReference>
<accession>C0NF26</accession>
<protein>
    <submittedName>
        <fullName evidence="2">Uncharacterized protein</fullName>
    </submittedName>
</protein>
<evidence type="ECO:0000313" key="2">
    <source>
        <dbReference type="EMBL" id="EEH09847.1"/>
    </source>
</evidence>